<dbReference type="Pfam" id="PF07635">
    <property type="entry name" value="PSCyt1"/>
    <property type="match status" value="1"/>
</dbReference>
<dbReference type="EMBL" id="DQAY01000118">
    <property type="protein sequence ID" value="HCO25147.1"/>
    <property type="molecule type" value="Genomic_DNA"/>
</dbReference>
<dbReference type="AlphaFoldDB" id="A0A3D3RAV1"/>
<name>A0A3D3RAV1_9PLAN</name>
<dbReference type="GO" id="GO:0009055">
    <property type="term" value="F:electron transfer activity"/>
    <property type="evidence" value="ECO:0007669"/>
    <property type="project" value="InterPro"/>
</dbReference>
<dbReference type="InterPro" id="IPR009056">
    <property type="entry name" value="Cyt_c-like_dom"/>
</dbReference>
<dbReference type="Proteomes" id="UP000263642">
    <property type="component" value="Unassembled WGS sequence"/>
</dbReference>
<proteinExistence type="predicted"/>
<evidence type="ECO:0000256" key="3">
    <source>
        <dbReference type="ARBA" id="ARBA00023004"/>
    </source>
</evidence>
<dbReference type="Pfam" id="PF07583">
    <property type="entry name" value="PSCyt2"/>
    <property type="match status" value="1"/>
</dbReference>
<reference evidence="7 8" key="1">
    <citation type="journal article" date="2018" name="Nat. Biotechnol.">
        <title>A standardized bacterial taxonomy based on genome phylogeny substantially revises the tree of life.</title>
        <authorList>
            <person name="Parks D.H."/>
            <person name="Chuvochina M."/>
            <person name="Waite D.W."/>
            <person name="Rinke C."/>
            <person name="Skarshewski A."/>
            <person name="Chaumeil P.A."/>
            <person name="Hugenholtz P."/>
        </authorList>
    </citation>
    <scope>NUCLEOTIDE SEQUENCE [LARGE SCALE GENOMIC DNA]</scope>
    <source>
        <strain evidence="7">UBA9375</strain>
    </source>
</reference>
<feature type="domain" description="Cytochrome c" evidence="6">
    <location>
        <begin position="35"/>
        <end position="126"/>
    </location>
</feature>
<evidence type="ECO:0000259" key="6">
    <source>
        <dbReference type="PROSITE" id="PS51007"/>
    </source>
</evidence>
<dbReference type="InterPro" id="IPR036909">
    <property type="entry name" value="Cyt_c-like_dom_sf"/>
</dbReference>
<dbReference type="GO" id="GO:0020037">
    <property type="term" value="F:heme binding"/>
    <property type="evidence" value="ECO:0007669"/>
    <property type="project" value="InterPro"/>
</dbReference>
<dbReference type="PROSITE" id="PS51007">
    <property type="entry name" value="CYTC"/>
    <property type="match status" value="1"/>
</dbReference>
<protein>
    <recommendedName>
        <fullName evidence="6">Cytochrome c domain-containing protein</fullName>
    </recommendedName>
</protein>
<dbReference type="InterPro" id="IPR022655">
    <property type="entry name" value="DUF1553"/>
</dbReference>
<evidence type="ECO:0000313" key="8">
    <source>
        <dbReference type="Proteomes" id="UP000263642"/>
    </source>
</evidence>
<dbReference type="PANTHER" id="PTHR35889:SF3">
    <property type="entry name" value="F-BOX DOMAIN-CONTAINING PROTEIN"/>
    <property type="match status" value="1"/>
</dbReference>
<dbReference type="PANTHER" id="PTHR35889">
    <property type="entry name" value="CYCLOINULO-OLIGOSACCHARIDE FRUCTANOTRANSFERASE-RELATED"/>
    <property type="match status" value="1"/>
</dbReference>
<keyword evidence="3 4" id="KW-0408">Iron</keyword>
<dbReference type="Pfam" id="PF07587">
    <property type="entry name" value="PSD1"/>
    <property type="match status" value="1"/>
</dbReference>
<gene>
    <name evidence="7" type="ORF">DIT97_19750</name>
</gene>
<evidence type="ECO:0000313" key="7">
    <source>
        <dbReference type="EMBL" id="HCO25147.1"/>
    </source>
</evidence>
<evidence type="ECO:0000256" key="2">
    <source>
        <dbReference type="ARBA" id="ARBA00022723"/>
    </source>
</evidence>
<dbReference type="InterPro" id="IPR011444">
    <property type="entry name" value="DUF1549"/>
</dbReference>
<keyword evidence="5" id="KW-0175">Coiled coil</keyword>
<feature type="coiled-coil region" evidence="5">
    <location>
        <begin position="441"/>
        <end position="478"/>
    </location>
</feature>
<sequence length="1095" mass="124587">MSIRDLQRIHSVSFIILLFLLTGSARTVLSAEKVDYLKEIKPIFAEKCFACHSALKEEAELRLETRDLMLKGSYSGAVIHPGKPDESILLERILAKGDEQMPPPEEGSRLSEHDIALIRTWIEQGAVTPKEEIPGSPKDHWAFQAPVKAKVPDVGLNNPIDAFLELKRKQQGLVTVPPASRRVLIRRLYLDLIGLPPTPEEIEQFVNDSSEDAYGKVVQKLLASPQYGERWGRHWMDIWRYTDWYGLGKQLRYSQKHIWHWRDWIIDSLNRDSSYAEMVQDMLAADELKPTDHDALRATGFLARHYYLFNRTTWLDSTLEHTSKAFLGLTMNCAKCHDHKYDPLSHVDYYSMRAIFEPYQVRLDPLPGETDLEQDGLPRIFDAHADTKTYLHIRGDEKNPDKSQEMQPATPEIFTFDEFKVTPVTLPAKAHYPALQEFVLQDQLKAANEKIAAARKNAEQAKTLLAQLEQAAQNKVAANGSDQAVTFLEDDFQNEKPEIWTLGPGEWSYLDGKLIQTKTGYGRAYLRSKQNHPHDFKARFKFKTTGGDKWRSVGLAFDVTADREKMIYLSAVQPGSKLQISYKENGKSVYPAGAQHACEVKLNQPYELELKVRDQLVNIAINGTHTLSYRLPLPRENGKLELLAFDASAEFEQISVQTLASDETLIEGKQPVKLSLELAQARTTRAQASLNAATLYPETIRTAYAAEKARLDDVSKNELTALTQAAALAARKYELALAEEKLAKIREKSELASGEAKQKLAKEIAVAEKAVVTAKESVSKPGEKYTRIRASLKALESPAEKDDTRLQPYPKNSTGRRSALAHWITHRKNPLTARVAVNHIWLRHFGEPLVEDVTDFGLRAKRPVHQDLLDWLAVDFMEHNWSMKHLHSLLVNSQAYQLSSSTRSAEPQNLAKDETNRYYWKRNTVRMESEVIRDSLLHLAGELDLKMGGPTIDPDKNKDSRRRSLYFTYSRDSQDKFIGMFDAADIFACYRRNESVVPQQALTLANSKVSLQMARKIVEKIRVQQSALSDQEFIRLAYERILCAEPTPREFEICSQALSEMQTTLTAAKHQNPIWRSRENLVHALLNHNDFITIR</sequence>
<comment type="caution">
    <text evidence="7">The sequence shown here is derived from an EMBL/GenBank/DDBJ whole genome shotgun (WGS) entry which is preliminary data.</text>
</comment>
<keyword evidence="1 4" id="KW-0349">Heme</keyword>
<accession>A0A3D3RAV1</accession>
<dbReference type="Gene3D" id="2.60.120.560">
    <property type="entry name" value="Exo-inulinase, domain 1"/>
    <property type="match status" value="1"/>
</dbReference>
<dbReference type="SUPFAM" id="SSF46626">
    <property type="entry name" value="Cytochrome c"/>
    <property type="match status" value="1"/>
</dbReference>
<evidence type="ECO:0000256" key="5">
    <source>
        <dbReference type="SAM" id="Coils"/>
    </source>
</evidence>
<organism evidence="7 8">
    <name type="scientific">Gimesia maris</name>
    <dbReference type="NCBI Taxonomy" id="122"/>
    <lineage>
        <taxon>Bacteria</taxon>
        <taxon>Pseudomonadati</taxon>
        <taxon>Planctomycetota</taxon>
        <taxon>Planctomycetia</taxon>
        <taxon>Planctomycetales</taxon>
        <taxon>Planctomycetaceae</taxon>
        <taxon>Gimesia</taxon>
    </lineage>
</organism>
<evidence type="ECO:0000256" key="4">
    <source>
        <dbReference type="PROSITE-ProRule" id="PRU00433"/>
    </source>
</evidence>
<dbReference type="GO" id="GO:0046872">
    <property type="term" value="F:metal ion binding"/>
    <property type="evidence" value="ECO:0007669"/>
    <property type="project" value="UniProtKB-KW"/>
</dbReference>
<dbReference type="InterPro" id="IPR011429">
    <property type="entry name" value="Cyt_c_Planctomycete-type"/>
</dbReference>
<keyword evidence="2 4" id="KW-0479">Metal-binding</keyword>
<evidence type="ECO:0000256" key="1">
    <source>
        <dbReference type="ARBA" id="ARBA00022617"/>
    </source>
</evidence>
<feature type="coiled-coil region" evidence="5">
    <location>
        <begin position="735"/>
        <end position="777"/>
    </location>
</feature>